<feature type="non-terminal residue" evidence="1">
    <location>
        <position position="1"/>
    </location>
</feature>
<organism evidence="1 2">
    <name type="scientific">Tachuris rubrigastra</name>
    <dbReference type="NCBI Taxonomy" id="495162"/>
    <lineage>
        <taxon>Eukaryota</taxon>
        <taxon>Metazoa</taxon>
        <taxon>Chordata</taxon>
        <taxon>Craniata</taxon>
        <taxon>Vertebrata</taxon>
        <taxon>Euteleostomi</taxon>
        <taxon>Archelosauria</taxon>
        <taxon>Archosauria</taxon>
        <taxon>Dinosauria</taxon>
        <taxon>Saurischia</taxon>
        <taxon>Theropoda</taxon>
        <taxon>Coelurosauria</taxon>
        <taxon>Aves</taxon>
        <taxon>Neognathae</taxon>
        <taxon>Neoaves</taxon>
        <taxon>Telluraves</taxon>
        <taxon>Australaves</taxon>
        <taxon>Passeriformes</taxon>
        <taxon>Tyrannidae</taxon>
        <taxon>Tachuris</taxon>
    </lineage>
</organism>
<sequence>REPGAGSRERERGVPGRAALTVCPAGPWAVGEHTAILHGGFLLSARLIQPRALRELRKADWPVAGVPITDALREIGERCPSPREHGRWKREAVAIVWAKVLLPAPPAASLEWGWRDDGFFSVGAMIPDVNHTALFELVKALGVPRVLVQLLLALPPGLCREQLERLVAYVSSETSPSDIRLFLDVWWEVMKHKEGQEDETVSAFSALLRQHGGESSLDDGLQPPKRFKGDPVNAPPAAPGLFMVLVEGLKQIQGSIAQPRMRCYALANLAELLSVFTELEPASSSLPTTEYLDKVSATVSLWTSDPDSQFYHSGLEEKVKEAERTTSLLSVTKLSREELFVGLEFLCSLLCAWGEELRDTLSSSEQLCYESYRLLDTLTTLGKNLACFSETRDLGEDETRVVLELTQVTKDFLKESSASPKSKDLATSLVSSVAMAIIAQKLDRHVDMCSVFASEKTWAFSKAWVDCLVQNKALFQKPELVLKLLETLVSFATSCQDKETRELQVQVTKAIMDCYTDLSLTDKNKVISGVLTSWGGPGLSLNLQVVREGFQEDLNVTFNQITKSVSDEGLTRAVVSVARLTLLYPEATVKQVCHLAVVNLGAHQFLAQILCSFPALSFLETPKDPGRPHNLVVRCLEEAVWGKLSTVREEEQFLQFLAFLMQPGSATPLLSPAEVTKAFVLPYLKSDSPQIELSLQILSKALGIQPCSEEHWIKSCHPFPLLLSLCKLLDGYTRYWHQPREQLFPSLETKDLILNILCQLCEVVGPESAPSQELWVQSLAWLHRKVASLDWTVGLRLKKLYGDHFKNEVPATLFEICTLPEDEWTSQSLPAYGPGSGLLAWMECCCVSPALRDTMLALLTINVDNPEEVNLFSKGFLVALIQVLPWCSHSEWKRLMHVVENLLQRQVLHVPYTLEYVQYMPLLNLRPFACYLQLSVLFLRGFQLLCSSSCSTWLAPEGWLHVVQLYCCSLTDLLTSVKGTAGPPSQPAGDRSSPQEVSFICIQMFCHLLHVAAMLPGEGCGEPLVVVALEILSQYEAFSNADTSPSNTLRRANERHFLEAIVDNVGDGELRSTLLQKLSKLGA</sequence>
<keyword evidence="2" id="KW-1185">Reference proteome</keyword>
<dbReference type="AlphaFoldDB" id="A0A7K4WEY4"/>
<dbReference type="PANTHER" id="PTHR15571">
    <property type="entry name" value="GEM-ASSOCIATED PROTEIN 4"/>
    <property type="match status" value="1"/>
</dbReference>
<dbReference type="GO" id="GO:0006364">
    <property type="term" value="P:rRNA processing"/>
    <property type="evidence" value="ECO:0007669"/>
    <property type="project" value="InterPro"/>
</dbReference>
<dbReference type="GO" id="GO:0000387">
    <property type="term" value="P:spliceosomal snRNP assembly"/>
    <property type="evidence" value="ECO:0007669"/>
    <property type="project" value="InterPro"/>
</dbReference>
<accession>A0A7K4WEY4</accession>
<evidence type="ECO:0000313" key="1">
    <source>
        <dbReference type="EMBL" id="NWR33169.1"/>
    </source>
</evidence>
<reference evidence="1 2" key="1">
    <citation type="submission" date="2019-09" db="EMBL/GenBank/DDBJ databases">
        <title>Bird 10,000 Genomes (B10K) Project - Family phase.</title>
        <authorList>
            <person name="Zhang G."/>
        </authorList>
    </citation>
    <scope>NUCLEOTIDE SEQUENCE [LARGE SCALE GENOMIC DNA]</scope>
    <source>
        <strain evidence="1">B10K-CU-031-13</strain>
        <tissue evidence="1">Muscle</tissue>
    </source>
</reference>
<dbReference type="PANTHER" id="PTHR15571:SF2">
    <property type="entry name" value="GEM-ASSOCIATED PROTEIN 4"/>
    <property type="match status" value="1"/>
</dbReference>
<dbReference type="EMBL" id="VZRD01000138">
    <property type="protein sequence ID" value="NWR33169.1"/>
    <property type="molecule type" value="Genomic_DNA"/>
</dbReference>
<dbReference type="Proteomes" id="UP000540952">
    <property type="component" value="Unassembled WGS sequence"/>
</dbReference>
<dbReference type="GO" id="GO:0032797">
    <property type="term" value="C:SMN complex"/>
    <property type="evidence" value="ECO:0007669"/>
    <property type="project" value="InterPro"/>
</dbReference>
<protein>
    <submittedName>
        <fullName evidence="1">GEMI4 protein</fullName>
    </submittedName>
</protein>
<name>A0A7K4WEY4_9TYRA</name>
<evidence type="ECO:0000313" key="2">
    <source>
        <dbReference type="Proteomes" id="UP000540952"/>
    </source>
</evidence>
<comment type="caution">
    <text evidence="1">The sequence shown here is derived from an EMBL/GenBank/DDBJ whole genome shotgun (WGS) entry which is preliminary data.</text>
</comment>
<gene>
    <name evidence="1" type="primary">Gemin4</name>
    <name evidence="1" type="ORF">TACRUB_R09426</name>
</gene>
<dbReference type="InterPro" id="IPR033265">
    <property type="entry name" value="GEMIN4"/>
</dbReference>
<feature type="non-terminal residue" evidence="1">
    <location>
        <position position="1083"/>
    </location>
</feature>
<proteinExistence type="predicted"/>